<dbReference type="RefSeq" id="WP_189041161.1">
    <property type="nucleotide sequence ID" value="NZ_BMNB01000003.1"/>
</dbReference>
<proteinExistence type="predicted"/>
<organism evidence="2 3">
    <name type="scientific">Micromonospora sonchi</name>
    <dbReference type="NCBI Taxonomy" id="1763543"/>
    <lineage>
        <taxon>Bacteria</taxon>
        <taxon>Bacillati</taxon>
        <taxon>Actinomycetota</taxon>
        <taxon>Actinomycetes</taxon>
        <taxon>Micromonosporales</taxon>
        <taxon>Micromonosporaceae</taxon>
        <taxon>Micromonospora</taxon>
    </lineage>
</organism>
<gene>
    <name evidence="2" type="ORF">GCM10011608_11160</name>
</gene>
<dbReference type="EMBL" id="BMNB01000003">
    <property type="protein sequence ID" value="GGM28066.1"/>
    <property type="molecule type" value="Genomic_DNA"/>
</dbReference>
<keyword evidence="1" id="KW-1133">Transmembrane helix</keyword>
<feature type="transmembrane region" description="Helical" evidence="1">
    <location>
        <begin position="36"/>
        <end position="60"/>
    </location>
</feature>
<name>A0A917TMX7_9ACTN</name>
<keyword evidence="1" id="KW-0472">Membrane</keyword>
<keyword evidence="1" id="KW-0812">Transmembrane</keyword>
<dbReference type="AlphaFoldDB" id="A0A917TMX7"/>
<reference evidence="2" key="1">
    <citation type="journal article" date="2014" name="Int. J. Syst. Evol. Microbiol.">
        <title>Complete genome sequence of Corynebacterium casei LMG S-19264T (=DSM 44701T), isolated from a smear-ripened cheese.</title>
        <authorList>
            <consortium name="US DOE Joint Genome Institute (JGI-PGF)"/>
            <person name="Walter F."/>
            <person name="Albersmeier A."/>
            <person name="Kalinowski J."/>
            <person name="Ruckert C."/>
        </authorList>
    </citation>
    <scope>NUCLEOTIDE SEQUENCE</scope>
    <source>
        <strain evidence="2">CGMCC 4.7312</strain>
    </source>
</reference>
<evidence type="ECO:0000313" key="3">
    <source>
        <dbReference type="Proteomes" id="UP000608890"/>
    </source>
</evidence>
<keyword evidence="3" id="KW-1185">Reference proteome</keyword>
<feature type="transmembrane region" description="Helical" evidence="1">
    <location>
        <begin position="7"/>
        <end position="30"/>
    </location>
</feature>
<sequence>MSTTKLWRILGATCGVISAGTLIVTITIVATTDPPMRPWIALSIAVTGLAGMVALALPIAAKVVDMLREEGNAAAFLRATQRDVDGSKVRRLSSS</sequence>
<reference evidence="2" key="2">
    <citation type="submission" date="2020-09" db="EMBL/GenBank/DDBJ databases">
        <authorList>
            <person name="Sun Q."/>
            <person name="Zhou Y."/>
        </authorList>
    </citation>
    <scope>NUCLEOTIDE SEQUENCE</scope>
    <source>
        <strain evidence="2">CGMCC 4.7312</strain>
    </source>
</reference>
<evidence type="ECO:0000256" key="1">
    <source>
        <dbReference type="SAM" id="Phobius"/>
    </source>
</evidence>
<dbReference type="Proteomes" id="UP000608890">
    <property type="component" value="Unassembled WGS sequence"/>
</dbReference>
<comment type="caution">
    <text evidence="2">The sequence shown here is derived from an EMBL/GenBank/DDBJ whole genome shotgun (WGS) entry which is preliminary data.</text>
</comment>
<protein>
    <submittedName>
        <fullName evidence="2">Uncharacterized protein</fullName>
    </submittedName>
</protein>
<evidence type="ECO:0000313" key="2">
    <source>
        <dbReference type="EMBL" id="GGM28066.1"/>
    </source>
</evidence>
<accession>A0A917TMX7</accession>